<dbReference type="InterPro" id="IPR003439">
    <property type="entry name" value="ABC_transporter-like_ATP-bd"/>
</dbReference>
<keyword evidence="3 6" id="KW-0067">ATP-binding</keyword>
<dbReference type="Gene3D" id="3.40.50.300">
    <property type="entry name" value="P-loop containing nucleotide triphosphate hydrolases"/>
    <property type="match status" value="1"/>
</dbReference>
<protein>
    <submittedName>
        <fullName evidence="6">ABC transporter ATP-binding protein</fullName>
    </submittedName>
</protein>
<feature type="domain" description="ABC transporter" evidence="5">
    <location>
        <begin position="5"/>
        <end position="218"/>
    </location>
</feature>
<dbReference type="InterPro" id="IPR017871">
    <property type="entry name" value="ABC_transporter-like_CS"/>
</dbReference>
<dbReference type="GO" id="GO:0005524">
    <property type="term" value="F:ATP binding"/>
    <property type="evidence" value="ECO:0007669"/>
    <property type="project" value="UniProtKB-KW"/>
</dbReference>
<evidence type="ECO:0000313" key="6">
    <source>
        <dbReference type="EMBL" id="URA10218.1"/>
    </source>
</evidence>
<dbReference type="GO" id="GO:0098796">
    <property type="term" value="C:membrane protein complex"/>
    <property type="evidence" value="ECO:0007669"/>
    <property type="project" value="UniProtKB-ARBA"/>
</dbReference>
<dbReference type="SMART" id="SM00382">
    <property type="entry name" value="AAA"/>
    <property type="match status" value="1"/>
</dbReference>
<organism evidence="6 7">
    <name type="scientific">Thermospira aquatica</name>
    <dbReference type="NCBI Taxonomy" id="2828656"/>
    <lineage>
        <taxon>Bacteria</taxon>
        <taxon>Pseudomonadati</taxon>
        <taxon>Spirochaetota</taxon>
        <taxon>Spirochaetia</taxon>
        <taxon>Brevinematales</taxon>
        <taxon>Thermospiraceae</taxon>
        <taxon>Thermospira</taxon>
    </lineage>
</organism>
<dbReference type="PANTHER" id="PTHR24220">
    <property type="entry name" value="IMPORT ATP-BINDING PROTEIN"/>
    <property type="match status" value="1"/>
</dbReference>
<dbReference type="CDD" id="cd03255">
    <property type="entry name" value="ABC_MJ0796_LolCDE_FtsE"/>
    <property type="match status" value="1"/>
</dbReference>
<dbReference type="Pfam" id="PF00005">
    <property type="entry name" value="ABC_tran"/>
    <property type="match status" value="1"/>
</dbReference>
<keyword evidence="2" id="KW-0547">Nucleotide-binding</keyword>
<proteinExistence type="inferred from homology"/>
<dbReference type="GO" id="GO:0022857">
    <property type="term" value="F:transmembrane transporter activity"/>
    <property type="evidence" value="ECO:0007669"/>
    <property type="project" value="TreeGrafter"/>
</dbReference>
<evidence type="ECO:0000256" key="4">
    <source>
        <dbReference type="ARBA" id="ARBA00038388"/>
    </source>
</evidence>
<gene>
    <name evidence="6" type="ORF">KDW03_12185</name>
</gene>
<dbReference type="FunFam" id="3.40.50.300:FF:000032">
    <property type="entry name" value="Export ABC transporter ATP-binding protein"/>
    <property type="match status" value="1"/>
</dbReference>
<dbReference type="Proteomes" id="UP001056539">
    <property type="component" value="Chromosome"/>
</dbReference>
<dbReference type="RefSeq" id="WP_271435351.1">
    <property type="nucleotide sequence ID" value="NZ_CP073355.1"/>
</dbReference>
<comment type="similarity">
    <text evidence="4">Belongs to the ABC transporter superfamily. Macrolide exporter (TC 3.A.1.122) family.</text>
</comment>
<dbReference type="GO" id="GO:0016887">
    <property type="term" value="F:ATP hydrolysis activity"/>
    <property type="evidence" value="ECO:0007669"/>
    <property type="project" value="InterPro"/>
</dbReference>
<reference evidence="6" key="1">
    <citation type="submission" date="2021-04" db="EMBL/GenBank/DDBJ databases">
        <authorList>
            <person name="Postec A."/>
        </authorList>
    </citation>
    <scope>NUCLEOTIDE SEQUENCE</scope>
    <source>
        <strain evidence="6">F1F22</strain>
    </source>
</reference>
<dbReference type="PANTHER" id="PTHR24220:SF689">
    <property type="entry name" value="LIPOPROTEIN-RELEASING SYSTEM ATP-BINDING PROTEIN LOLD"/>
    <property type="match status" value="1"/>
</dbReference>
<evidence type="ECO:0000256" key="3">
    <source>
        <dbReference type="ARBA" id="ARBA00022840"/>
    </source>
</evidence>
<dbReference type="KEGG" id="taqu:KDW03_12185"/>
<evidence type="ECO:0000259" key="5">
    <source>
        <dbReference type="PROSITE" id="PS50893"/>
    </source>
</evidence>
<dbReference type="AlphaFoldDB" id="A0AAX3BDK1"/>
<name>A0AAX3BDK1_9SPIR</name>
<evidence type="ECO:0000256" key="2">
    <source>
        <dbReference type="ARBA" id="ARBA00022741"/>
    </source>
</evidence>
<accession>A0AAX3BDK1</accession>
<keyword evidence="1" id="KW-0813">Transport</keyword>
<dbReference type="InterPro" id="IPR027417">
    <property type="entry name" value="P-loop_NTPase"/>
</dbReference>
<reference evidence="6" key="2">
    <citation type="submission" date="2022-06" db="EMBL/GenBank/DDBJ databases">
        <title>Thermospira aquatica gen. nov., sp. nov.</title>
        <authorList>
            <person name="Ben Ali Gam Z."/>
            <person name="Labat M."/>
        </authorList>
    </citation>
    <scope>NUCLEOTIDE SEQUENCE</scope>
    <source>
        <strain evidence="6">F1F22</strain>
    </source>
</reference>
<dbReference type="PROSITE" id="PS50893">
    <property type="entry name" value="ABC_TRANSPORTER_2"/>
    <property type="match status" value="1"/>
</dbReference>
<evidence type="ECO:0000256" key="1">
    <source>
        <dbReference type="ARBA" id="ARBA00022448"/>
    </source>
</evidence>
<evidence type="ECO:0000313" key="7">
    <source>
        <dbReference type="Proteomes" id="UP001056539"/>
    </source>
</evidence>
<dbReference type="PROSITE" id="PS00211">
    <property type="entry name" value="ABC_TRANSPORTER_1"/>
    <property type="match status" value="1"/>
</dbReference>
<dbReference type="InterPro" id="IPR017911">
    <property type="entry name" value="MacB-like_ATP-bd"/>
</dbReference>
<dbReference type="SUPFAM" id="SSF52540">
    <property type="entry name" value="P-loop containing nucleoside triphosphate hydrolases"/>
    <property type="match status" value="1"/>
</dbReference>
<dbReference type="GO" id="GO:0005886">
    <property type="term" value="C:plasma membrane"/>
    <property type="evidence" value="ECO:0007669"/>
    <property type="project" value="TreeGrafter"/>
</dbReference>
<dbReference type="EMBL" id="CP073355">
    <property type="protein sequence ID" value="URA10218.1"/>
    <property type="molecule type" value="Genomic_DNA"/>
</dbReference>
<sequence length="218" mass="24497">MTEMIVGKSLSKTYRTLVDTVSVFENLELKIDKGSMVALVGESGRGKTTLLNIISGLDRPSTGEVWFGGERIDTLDEEMLSDFRNRHVGFIFQHHYLLEDFTALENVLLPLRIGGKTIGEKEKEKAKELLSRVGLSDRLRHYPDQLSGGERQRVAIVRALIHDPDVVFADEPTGSLDRRNADRVEAILWELCRSMGKTFVVATHNMELARKCDAVISL</sequence>
<keyword evidence="7" id="KW-1185">Reference proteome</keyword>
<dbReference type="InterPro" id="IPR015854">
    <property type="entry name" value="ABC_transpr_LolD-like"/>
</dbReference>
<dbReference type="InterPro" id="IPR003593">
    <property type="entry name" value="AAA+_ATPase"/>
</dbReference>